<feature type="compositionally biased region" description="Acidic residues" evidence="1">
    <location>
        <begin position="25"/>
        <end position="39"/>
    </location>
</feature>
<dbReference type="EMBL" id="JBANQN010000011">
    <property type="protein sequence ID" value="KAK6776069.1"/>
    <property type="molecule type" value="Genomic_DNA"/>
</dbReference>
<evidence type="ECO:0000313" key="3">
    <source>
        <dbReference type="Proteomes" id="UP001371456"/>
    </source>
</evidence>
<keyword evidence="3" id="KW-1185">Reference proteome</keyword>
<evidence type="ECO:0000256" key="1">
    <source>
        <dbReference type="SAM" id="MobiDB-lite"/>
    </source>
</evidence>
<evidence type="ECO:0000313" key="2">
    <source>
        <dbReference type="EMBL" id="KAK6776069.1"/>
    </source>
</evidence>
<sequence>MAKISHLHITPYVSPEPSSSSEAPTEAEEEERDNQEDIDASNSNDTIVQFVQEREFDQVFQHQLIEVIRNMWAIPGSRTIFESGILSKSSGIGWRRLKKARKESRRVVKDKEEIEQQRDTLSSGALVSGPSATTASEALARDSS</sequence>
<gene>
    <name evidence="2" type="ORF">RDI58_027070</name>
</gene>
<feature type="region of interest" description="Disordered" evidence="1">
    <location>
        <begin position="105"/>
        <end position="144"/>
    </location>
</feature>
<proteinExistence type="predicted"/>
<feature type="region of interest" description="Disordered" evidence="1">
    <location>
        <begin position="1"/>
        <end position="44"/>
    </location>
</feature>
<feature type="compositionally biased region" description="Basic and acidic residues" evidence="1">
    <location>
        <begin position="105"/>
        <end position="118"/>
    </location>
</feature>
<comment type="caution">
    <text evidence="2">The sequence shown here is derived from an EMBL/GenBank/DDBJ whole genome shotgun (WGS) entry which is preliminary data.</text>
</comment>
<organism evidence="2 3">
    <name type="scientific">Solanum bulbocastanum</name>
    <name type="common">Wild potato</name>
    <dbReference type="NCBI Taxonomy" id="147425"/>
    <lineage>
        <taxon>Eukaryota</taxon>
        <taxon>Viridiplantae</taxon>
        <taxon>Streptophyta</taxon>
        <taxon>Embryophyta</taxon>
        <taxon>Tracheophyta</taxon>
        <taxon>Spermatophyta</taxon>
        <taxon>Magnoliopsida</taxon>
        <taxon>eudicotyledons</taxon>
        <taxon>Gunneridae</taxon>
        <taxon>Pentapetalae</taxon>
        <taxon>asterids</taxon>
        <taxon>lamiids</taxon>
        <taxon>Solanales</taxon>
        <taxon>Solanaceae</taxon>
        <taxon>Solanoideae</taxon>
        <taxon>Solaneae</taxon>
        <taxon>Solanum</taxon>
    </lineage>
</organism>
<accession>A0AAN8SVC3</accession>
<dbReference type="AlphaFoldDB" id="A0AAN8SVC3"/>
<dbReference type="Proteomes" id="UP001371456">
    <property type="component" value="Unassembled WGS sequence"/>
</dbReference>
<protein>
    <submittedName>
        <fullName evidence="2">Uncharacterized protein</fullName>
    </submittedName>
</protein>
<feature type="compositionally biased region" description="Low complexity" evidence="1">
    <location>
        <begin position="15"/>
        <end position="24"/>
    </location>
</feature>
<name>A0AAN8SVC3_SOLBU</name>
<reference evidence="2 3" key="1">
    <citation type="submission" date="2024-02" db="EMBL/GenBank/DDBJ databases">
        <title>de novo genome assembly of Solanum bulbocastanum strain 11H21.</title>
        <authorList>
            <person name="Hosaka A.J."/>
        </authorList>
    </citation>
    <scope>NUCLEOTIDE SEQUENCE [LARGE SCALE GENOMIC DNA]</scope>
    <source>
        <tissue evidence="2">Young leaves</tissue>
    </source>
</reference>
<feature type="compositionally biased region" description="Polar residues" evidence="1">
    <location>
        <begin position="119"/>
        <end position="136"/>
    </location>
</feature>